<dbReference type="VEuPathDB" id="TriTrypDB:TRSC58_07247"/>
<gene>
    <name evidence="2" type="ORF">TRSC58_07247</name>
</gene>
<proteinExistence type="predicted"/>
<organism evidence="2 3">
    <name type="scientific">Trypanosoma rangeli SC58</name>
    <dbReference type="NCBI Taxonomy" id="429131"/>
    <lineage>
        <taxon>Eukaryota</taxon>
        <taxon>Discoba</taxon>
        <taxon>Euglenozoa</taxon>
        <taxon>Kinetoplastea</taxon>
        <taxon>Metakinetoplastina</taxon>
        <taxon>Trypanosomatida</taxon>
        <taxon>Trypanosomatidae</taxon>
        <taxon>Trypanosoma</taxon>
        <taxon>Herpetosoma</taxon>
    </lineage>
</organism>
<accession>A0A061ITN0</accession>
<keyword evidence="1" id="KW-0812">Transmembrane</keyword>
<evidence type="ECO:0000313" key="3">
    <source>
        <dbReference type="Proteomes" id="UP000031737"/>
    </source>
</evidence>
<keyword evidence="1" id="KW-1133">Transmembrane helix</keyword>
<dbReference type="EMBL" id="AUPL01007290">
    <property type="protein sequence ID" value="ESL05131.1"/>
    <property type="molecule type" value="Genomic_DNA"/>
</dbReference>
<comment type="caution">
    <text evidence="2">The sequence shown here is derived from an EMBL/GenBank/DDBJ whole genome shotgun (WGS) entry which is preliminary data.</text>
</comment>
<keyword evidence="1" id="KW-0472">Membrane</keyword>
<sequence length="78" mass="8862">MHVHESALIYMSAFFFCSVISSISARQFFFFSCVPVCLFGFSRSCCPPPPFFHCSRPTAPHIFFFFPSLASTFLALTF</sequence>
<protein>
    <submittedName>
        <fullName evidence="2">Uncharacterized protein</fullName>
    </submittedName>
</protein>
<evidence type="ECO:0000256" key="1">
    <source>
        <dbReference type="SAM" id="Phobius"/>
    </source>
</evidence>
<name>A0A061ITN0_TRYRA</name>
<dbReference type="Proteomes" id="UP000031737">
    <property type="component" value="Unassembled WGS sequence"/>
</dbReference>
<reference evidence="2 3" key="1">
    <citation type="submission" date="2013-07" db="EMBL/GenBank/DDBJ databases">
        <authorList>
            <person name="Stoco P.H."/>
            <person name="Wagner G."/>
            <person name="Gerber A."/>
            <person name="Zaha A."/>
            <person name="Thompson C."/>
            <person name="Bartholomeu D.C."/>
            <person name="Luckemeyer D.D."/>
            <person name="Bahia D."/>
            <person name="Loreto E."/>
            <person name="Prestes E.B."/>
            <person name="Lima F.M."/>
            <person name="Rodrigues-Luiz G."/>
            <person name="Vallejo G.A."/>
            <person name="Filho J.F."/>
            <person name="Monteiro K.M."/>
            <person name="Tyler K.M."/>
            <person name="de Almeida L.G."/>
            <person name="Ortiz M.F."/>
            <person name="Siervo M.A."/>
            <person name="de Moraes M.H."/>
            <person name="Cunha O.L."/>
            <person name="Mendonca-Neto R."/>
            <person name="Silva R."/>
            <person name="Teixeira S.M."/>
            <person name="Murta S.M."/>
            <person name="Sincero T.C."/>
            <person name="Mendes T.A."/>
            <person name="Urmenyi T.P."/>
            <person name="Silva V.G."/>
            <person name="da Rocha W.D."/>
            <person name="Andersson B."/>
            <person name="Romanha A.J."/>
            <person name="Steindel M."/>
            <person name="de Vasconcelos A.T."/>
            <person name="Grisard E.C."/>
        </authorList>
    </citation>
    <scope>NUCLEOTIDE SEQUENCE [LARGE SCALE GENOMIC DNA]</scope>
    <source>
        <strain evidence="2 3">SC58</strain>
    </source>
</reference>
<feature type="transmembrane region" description="Helical" evidence="1">
    <location>
        <begin position="7"/>
        <end position="23"/>
    </location>
</feature>
<keyword evidence="3" id="KW-1185">Reference proteome</keyword>
<evidence type="ECO:0000313" key="2">
    <source>
        <dbReference type="EMBL" id="ESL05131.1"/>
    </source>
</evidence>
<dbReference type="AlphaFoldDB" id="A0A061ITN0"/>
<feature type="transmembrane region" description="Helical" evidence="1">
    <location>
        <begin position="58"/>
        <end position="76"/>
    </location>
</feature>